<keyword evidence="1" id="KW-0472">Membrane</keyword>
<accession>A0A1H0I8Q4</accession>
<evidence type="ECO:0008006" key="5">
    <source>
        <dbReference type="Google" id="ProtNLM"/>
    </source>
</evidence>
<keyword evidence="1" id="KW-1133">Transmembrane helix</keyword>
<evidence type="ECO:0000256" key="2">
    <source>
        <dbReference type="SAM" id="SignalP"/>
    </source>
</evidence>
<gene>
    <name evidence="3" type="ORF">SAMN05192576_3724</name>
</gene>
<evidence type="ECO:0000313" key="3">
    <source>
        <dbReference type="EMBL" id="SDO27778.1"/>
    </source>
</evidence>
<proteinExistence type="predicted"/>
<keyword evidence="4" id="KW-1185">Reference proteome</keyword>
<keyword evidence="1" id="KW-0812">Transmembrane</keyword>
<feature type="transmembrane region" description="Helical" evidence="1">
    <location>
        <begin position="71"/>
        <end position="88"/>
    </location>
</feature>
<reference evidence="4" key="1">
    <citation type="submission" date="2016-10" db="EMBL/GenBank/DDBJ databases">
        <authorList>
            <person name="Varghese N."/>
            <person name="Submissions S."/>
        </authorList>
    </citation>
    <scope>NUCLEOTIDE SEQUENCE [LARGE SCALE GENOMIC DNA]</scope>
    <source>
        <strain evidence="4">CGMCC 1.11147</strain>
    </source>
</reference>
<feature type="signal peptide" evidence="2">
    <location>
        <begin position="1"/>
        <end position="21"/>
    </location>
</feature>
<evidence type="ECO:0000256" key="1">
    <source>
        <dbReference type="SAM" id="Phobius"/>
    </source>
</evidence>
<dbReference type="EMBL" id="FNIC01000007">
    <property type="protein sequence ID" value="SDO27778.1"/>
    <property type="molecule type" value="Genomic_DNA"/>
</dbReference>
<dbReference type="AlphaFoldDB" id="A0A1H0I8Q4"/>
<evidence type="ECO:0000313" key="4">
    <source>
        <dbReference type="Proteomes" id="UP000199004"/>
    </source>
</evidence>
<sequence length="94" mass="10036">MVAARLLWLLFVACASVLAVAALLIALEAEPDNPLVELVLNLADGVDLGVFDLDNPIKRFAGDNGETTTALFNYGIGAVVYLVLGRLVDRLVRP</sequence>
<keyword evidence="2" id="KW-0732">Signal</keyword>
<dbReference type="STRING" id="1005944.SAMN05192576_3724"/>
<organism evidence="3 4">
    <name type="scientific">Nocardioides szechwanensis</name>
    <dbReference type="NCBI Taxonomy" id="1005944"/>
    <lineage>
        <taxon>Bacteria</taxon>
        <taxon>Bacillati</taxon>
        <taxon>Actinomycetota</taxon>
        <taxon>Actinomycetes</taxon>
        <taxon>Propionibacteriales</taxon>
        <taxon>Nocardioidaceae</taxon>
        <taxon>Nocardioides</taxon>
    </lineage>
</organism>
<feature type="chain" id="PRO_5038685383" description="Cobalt/nickel transport protein" evidence="2">
    <location>
        <begin position="22"/>
        <end position="94"/>
    </location>
</feature>
<dbReference type="Proteomes" id="UP000199004">
    <property type="component" value="Unassembled WGS sequence"/>
</dbReference>
<protein>
    <recommendedName>
        <fullName evidence="5">Cobalt/nickel transport protein</fullName>
    </recommendedName>
</protein>
<name>A0A1H0I8Q4_9ACTN</name>